<evidence type="ECO:0000256" key="3">
    <source>
        <dbReference type="ARBA" id="ARBA00022630"/>
    </source>
</evidence>
<evidence type="ECO:0000313" key="7">
    <source>
        <dbReference type="EMBL" id="MBU3062339.1"/>
    </source>
</evidence>
<dbReference type="EMBL" id="JAHKNI010000003">
    <property type="protein sequence ID" value="MBU3062339.1"/>
    <property type="molecule type" value="Genomic_DNA"/>
</dbReference>
<keyword evidence="5" id="KW-0560">Oxidoreductase</keyword>
<proteinExistence type="inferred from homology"/>
<evidence type="ECO:0000256" key="2">
    <source>
        <dbReference type="ARBA" id="ARBA00005272"/>
    </source>
</evidence>
<name>A0ABS6AZB2_9NOCA</name>
<evidence type="ECO:0000256" key="5">
    <source>
        <dbReference type="ARBA" id="ARBA00023002"/>
    </source>
</evidence>
<comment type="cofactor">
    <cofactor evidence="1">
        <name>FAD</name>
        <dbReference type="ChEBI" id="CHEBI:57692"/>
    </cofactor>
</comment>
<dbReference type="Gene3D" id="3.50.50.100">
    <property type="match status" value="1"/>
</dbReference>
<dbReference type="InterPro" id="IPR023753">
    <property type="entry name" value="FAD/NAD-binding_dom"/>
</dbReference>
<dbReference type="SUPFAM" id="SSF51905">
    <property type="entry name" value="FAD/NAD(P)-binding domain"/>
    <property type="match status" value="2"/>
</dbReference>
<keyword evidence="8" id="KW-1185">Reference proteome</keyword>
<protein>
    <submittedName>
        <fullName evidence="7">FAD-dependent oxidoreductase</fullName>
    </submittedName>
</protein>
<keyword evidence="3" id="KW-0285">Flavoprotein</keyword>
<evidence type="ECO:0000313" key="8">
    <source>
        <dbReference type="Proteomes" id="UP000733379"/>
    </source>
</evidence>
<accession>A0ABS6AZB2</accession>
<dbReference type="PANTHER" id="PTHR42913">
    <property type="entry name" value="APOPTOSIS-INDUCING FACTOR 1"/>
    <property type="match status" value="1"/>
</dbReference>
<evidence type="ECO:0000256" key="4">
    <source>
        <dbReference type="ARBA" id="ARBA00022827"/>
    </source>
</evidence>
<gene>
    <name evidence="7" type="ORF">KO481_12480</name>
</gene>
<reference evidence="7 8" key="1">
    <citation type="submission" date="2021-06" db="EMBL/GenBank/DDBJ databases">
        <title>Actinomycetes sequencing.</title>
        <authorList>
            <person name="Shan Q."/>
        </authorList>
    </citation>
    <scope>NUCLEOTIDE SEQUENCE [LARGE SCALE GENOMIC DNA]</scope>
    <source>
        <strain evidence="7 8">NEAU-G5</strain>
    </source>
</reference>
<sequence length="388" mass="40680">MNKHTQVVVIGGGYAGVMAANRLTQHPGVSVTLVNSQPEFVERIRLHQLAAGTHDAVRDYREVLNERVRLVTDDATRIDASGRTVLTARGGELDYDYLIYAAGSVSGTPDVPGANEFAYPLASLADAQRLRAALTETPATTVTVVGGGATGIETAAELAEAGHTVTLVCGRTLGPYLHPSGRRTVTRRLARLGVTMLIGPDAAVTEVTRDTVRLRDDRVLPTTVTVWTAGFDAAGLAARSGLRTDTAGRLITDATLTSLDDDRILAAGDAAAPIGLNLRMSCQAAGPLGAHAADTVLHRIAGTPAEPMSLGFNGLCLSLGRHAGVFQFANPDDSAKRLHLRGGIGAKVKEFVCSHTVSQLASEAAKPGSFSWKRGQAPDPALTLIESR</sequence>
<dbReference type="PRINTS" id="PR00368">
    <property type="entry name" value="FADPNR"/>
</dbReference>
<dbReference type="PRINTS" id="PR00469">
    <property type="entry name" value="PNDRDTASEII"/>
</dbReference>
<dbReference type="InterPro" id="IPR036188">
    <property type="entry name" value="FAD/NAD-bd_sf"/>
</dbReference>
<dbReference type="InterPro" id="IPR051169">
    <property type="entry name" value="NADH-Q_oxidoreductase"/>
</dbReference>
<evidence type="ECO:0000256" key="1">
    <source>
        <dbReference type="ARBA" id="ARBA00001974"/>
    </source>
</evidence>
<keyword evidence="4" id="KW-0274">FAD</keyword>
<dbReference type="RefSeq" id="WP_215917196.1">
    <property type="nucleotide sequence ID" value="NZ_JAHKNI010000003.1"/>
</dbReference>
<feature type="domain" description="FAD/NAD(P)-binding" evidence="6">
    <location>
        <begin position="6"/>
        <end position="281"/>
    </location>
</feature>
<evidence type="ECO:0000259" key="6">
    <source>
        <dbReference type="Pfam" id="PF07992"/>
    </source>
</evidence>
<comment type="similarity">
    <text evidence="2">Belongs to the NADH dehydrogenase family.</text>
</comment>
<dbReference type="Proteomes" id="UP000733379">
    <property type="component" value="Unassembled WGS sequence"/>
</dbReference>
<dbReference type="Pfam" id="PF07992">
    <property type="entry name" value="Pyr_redox_2"/>
    <property type="match status" value="1"/>
</dbReference>
<organism evidence="7 8">
    <name type="scientific">Nocardia albiluteola</name>
    <dbReference type="NCBI Taxonomy" id="2842303"/>
    <lineage>
        <taxon>Bacteria</taxon>
        <taxon>Bacillati</taxon>
        <taxon>Actinomycetota</taxon>
        <taxon>Actinomycetes</taxon>
        <taxon>Mycobacteriales</taxon>
        <taxon>Nocardiaceae</taxon>
        <taxon>Nocardia</taxon>
    </lineage>
</organism>
<dbReference type="PANTHER" id="PTHR42913:SF3">
    <property type="entry name" value="64 KDA MITOCHONDRIAL NADH DEHYDROGENASE (EUROFUNG)"/>
    <property type="match status" value="1"/>
</dbReference>
<comment type="caution">
    <text evidence="7">The sequence shown here is derived from an EMBL/GenBank/DDBJ whole genome shotgun (WGS) entry which is preliminary data.</text>
</comment>